<feature type="transmembrane region" description="Helical" evidence="1">
    <location>
        <begin position="67"/>
        <end position="87"/>
    </location>
</feature>
<keyword evidence="1" id="KW-0472">Membrane</keyword>
<gene>
    <name evidence="2" type="ORF">IC610_17700</name>
</gene>
<feature type="transmembrane region" description="Helical" evidence="1">
    <location>
        <begin position="12"/>
        <end position="30"/>
    </location>
</feature>
<feature type="transmembrane region" description="Helical" evidence="1">
    <location>
        <begin position="296"/>
        <end position="314"/>
    </location>
</feature>
<feature type="transmembrane region" description="Helical" evidence="1">
    <location>
        <begin position="121"/>
        <end position="140"/>
    </location>
</feature>
<feature type="transmembrane region" description="Helical" evidence="1">
    <location>
        <begin position="93"/>
        <end position="109"/>
    </location>
</feature>
<reference evidence="2 3" key="1">
    <citation type="submission" date="2020-09" db="EMBL/GenBank/DDBJ databases">
        <title>Genome seq and assembly of Chryseobacterium sp.</title>
        <authorList>
            <person name="Chhetri G."/>
        </authorList>
    </citation>
    <scope>NUCLEOTIDE SEQUENCE [LARGE SCALE GENOMIC DNA]</scope>
    <source>
        <strain evidence="2 3">GCR10</strain>
    </source>
</reference>
<protein>
    <submittedName>
        <fullName evidence="2">Glycosyltransferase family 39 protein</fullName>
    </submittedName>
</protein>
<evidence type="ECO:0000313" key="3">
    <source>
        <dbReference type="Proteomes" id="UP000637299"/>
    </source>
</evidence>
<feature type="transmembrane region" description="Helical" evidence="1">
    <location>
        <begin position="351"/>
        <end position="369"/>
    </location>
</feature>
<evidence type="ECO:0000256" key="1">
    <source>
        <dbReference type="SAM" id="Phobius"/>
    </source>
</evidence>
<feature type="transmembrane region" description="Helical" evidence="1">
    <location>
        <begin position="267"/>
        <end position="284"/>
    </location>
</feature>
<keyword evidence="1" id="KW-0812">Transmembrane</keyword>
<dbReference type="RefSeq" id="WP_191738028.1">
    <property type="nucleotide sequence ID" value="NZ_JACYFS010000008.1"/>
</dbReference>
<dbReference type="EMBL" id="JACYFS010000008">
    <property type="protein sequence ID" value="MBD8084247.1"/>
    <property type="molecule type" value="Genomic_DNA"/>
</dbReference>
<feature type="transmembrane region" description="Helical" evidence="1">
    <location>
        <begin position="206"/>
        <end position="224"/>
    </location>
</feature>
<evidence type="ECO:0000313" key="2">
    <source>
        <dbReference type="EMBL" id="MBD8084247.1"/>
    </source>
</evidence>
<proteinExistence type="predicted"/>
<keyword evidence="3" id="KW-1185">Reference proteome</keyword>
<feature type="transmembrane region" description="Helical" evidence="1">
    <location>
        <begin position="146"/>
        <end position="164"/>
    </location>
</feature>
<dbReference type="Proteomes" id="UP000637299">
    <property type="component" value="Unassembled WGS sequence"/>
</dbReference>
<organism evidence="2 3">
    <name type="scientific">Chryseobacterium caseinilyticum</name>
    <dbReference type="NCBI Taxonomy" id="2771428"/>
    <lineage>
        <taxon>Bacteria</taxon>
        <taxon>Pseudomonadati</taxon>
        <taxon>Bacteroidota</taxon>
        <taxon>Flavobacteriia</taxon>
        <taxon>Flavobacteriales</taxon>
        <taxon>Weeksellaceae</taxon>
        <taxon>Chryseobacterium group</taxon>
        <taxon>Chryseobacterium</taxon>
    </lineage>
</organism>
<name>A0ABR8ZG68_9FLAO</name>
<feature type="transmembrane region" description="Helical" evidence="1">
    <location>
        <begin position="171"/>
        <end position="200"/>
    </location>
</feature>
<accession>A0ABR8ZG68</accession>
<sequence>MNIPINPVKTFLISMLLFMAVCSGYYFLSLTKTDGHYIYVIDDAYIHLAMAKNFALHNVWGVTKYRFSSSSSSPLFTFMIGILIKIFGNNDLIPLHFNIVFSGAVIFILNKFYSKLFSSDLKIISAVVFTCLFVTLHLQVLIGMEHVFQVFVFALNVFFFYHLNQKNWAKYGFFISLLFLGLIRFESMFYFVVLAFLFFLIKNFRYGIAVLILGFLPIAILCLFNHSQSGYWFPNSVVVKGTAVHFNSNFIREMISIIDYKLISSNSLYKIGLFPILISAWFVFQDRKKSFRDILKQNFMLIVLSGTFILHCLFAETKSMFRYEAYIIVGFSMAVFERISRDFVFVSFFKFKNVLISGFLLANFVLMIYKSSVSHKMLVFGNKNIYEQQIQSAKFLHTYYNDAKVVANDIGAVTYFTDIHLLDIVGLGSAETIPFNGNEVTFDYRFKNFLTQYTKEKNFDVAIIYDHWLNGQIPDTWKKAADLKISDNVNTAGSTVSVYSIDSRDLETLKTNIRNFKWNKNVQVIIK</sequence>
<keyword evidence="1" id="KW-1133">Transmembrane helix</keyword>
<comment type="caution">
    <text evidence="2">The sequence shown here is derived from an EMBL/GenBank/DDBJ whole genome shotgun (WGS) entry which is preliminary data.</text>
</comment>